<reference evidence="1" key="1">
    <citation type="submission" date="2023-03" db="EMBL/GenBank/DDBJ databases">
        <authorList>
            <person name="Julca I."/>
        </authorList>
    </citation>
    <scope>NUCLEOTIDE SEQUENCE</scope>
</reference>
<dbReference type="InterPro" id="IPR038765">
    <property type="entry name" value="Papain-like_cys_pep_sf"/>
</dbReference>
<accession>A0AAV1D5E7</accession>
<protein>
    <submittedName>
        <fullName evidence="1">OLC1v1001386C1</fullName>
    </submittedName>
</protein>
<organism evidence="1 2">
    <name type="scientific">Oldenlandia corymbosa var. corymbosa</name>
    <dbReference type="NCBI Taxonomy" id="529605"/>
    <lineage>
        <taxon>Eukaryota</taxon>
        <taxon>Viridiplantae</taxon>
        <taxon>Streptophyta</taxon>
        <taxon>Embryophyta</taxon>
        <taxon>Tracheophyta</taxon>
        <taxon>Spermatophyta</taxon>
        <taxon>Magnoliopsida</taxon>
        <taxon>eudicotyledons</taxon>
        <taxon>Gunneridae</taxon>
        <taxon>Pentapetalae</taxon>
        <taxon>asterids</taxon>
        <taxon>lamiids</taxon>
        <taxon>Gentianales</taxon>
        <taxon>Rubiaceae</taxon>
        <taxon>Rubioideae</taxon>
        <taxon>Spermacoceae</taxon>
        <taxon>Hedyotis-Oldenlandia complex</taxon>
        <taxon>Oldenlandia</taxon>
    </lineage>
</organism>
<dbReference type="Proteomes" id="UP001161247">
    <property type="component" value="Chromosome 4"/>
</dbReference>
<dbReference type="AlphaFoldDB" id="A0AAV1D5E7"/>
<evidence type="ECO:0000313" key="1">
    <source>
        <dbReference type="EMBL" id="CAI9102980.1"/>
    </source>
</evidence>
<dbReference type="EMBL" id="OX459121">
    <property type="protein sequence ID" value="CAI9102980.1"/>
    <property type="molecule type" value="Genomic_DNA"/>
</dbReference>
<proteinExistence type="predicted"/>
<gene>
    <name evidence="1" type="ORF">OLC1_LOCUS12223</name>
</gene>
<keyword evidence="2" id="KW-1185">Reference proteome</keyword>
<name>A0AAV1D5E7_OLDCO</name>
<dbReference type="Gene3D" id="3.40.395.10">
    <property type="entry name" value="Adenoviral Proteinase, Chain A"/>
    <property type="match status" value="1"/>
</dbReference>
<evidence type="ECO:0000313" key="2">
    <source>
        <dbReference type="Proteomes" id="UP001161247"/>
    </source>
</evidence>
<sequence>MQDTISRYNQPGSNKEELEFTFYERLALELEEQGLSVGSLIVAKVFRFFKMYLECVFPHIGLVTVQYTLTEVTLPSHNDKKPNTEDCGIFTMHHMEQYDGGDYDDCTTLDFHTGNIKEYRWRYMLKILMHPSNKNKDKILEAMHQFYTNTAEEEPKEIPDHVDLSSKSYYNDRKIQGWVK</sequence>
<dbReference type="SUPFAM" id="SSF54001">
    <property type="entry name" value="Cysteine proteinases"/>
    <property type="match status" value="1"/>
</dbReference>